<feature type="region of interest" description="Disordered" evidence="14">
    <location>
        <begin position="249"/>
        <end position="268"/>
    </location>
</feature>
<comment type="caution">
    <text evidence="17">The sequence shown here is derived from an EMBL/GenBank/DDBJ whole genome shotgun (WGS) entry which is preliminary data.</text>
</comment>
<comment type="function">
    <text evidence="1">Component of the EKC/KEOPS complex that is required for the formation of a threonylcarbamoyl group on adenosine at position 37 (t(6)A37) in tRNAs that read codons beginning with adenine. The complex is probably involved in the transfer of the threonylcarbamoyl moiety of threonylcarbamoyl-AMP (TC-AMP) to the N6 group of A37. BUD32 has ATPase activity in the context of the EKC/KEOPS complex and likely plays a supporting role to the catalytic subunit KAE1. The EKC/KEOPS complex also promotes both telomere uncapping and telomere elongation. The complex is required for efficient recruitment of transcriptional coactivators.</text>
</comment>
<dbReference type="InterPro" id="IPR005919">
    <property type="entry name" value="Pmev_kin_anim"/>
</dbReference>
<dbReference type="InterPro" id="IPR006094">
    <property type="entry name" value="Oxid_FAD_bind_N"/>
</dbReference>
<dbReference type="Gene3D" id="3.30.465.10">
    <property type="match status" value="1"/>
</dbReference>
<dbReference type="Gene3D" id="3.40.50.2020">
    <property type="match status" value="1"/>
</dbReference>
<evidence type="ECO:0000256" key="12">
    <source>
        <dbReference type="ARBA" id="ARBA00047899"/>
    </source>
</evidence>
<keyword evidence="18" id="KW-1185">Reference proteome</keyword>
<dbReference type="InterPro" id="IPR008922">
    <property type="entry name" value="Di-copper_centre_dom_sf"/>
</dbReference>
<dbReference type="PANTHER" id="PTHR42973">
    <property type="entry name" value="BINDING OXIDOREDUCTASE, PUTATIVE (AFU_ORTHOLOGUE AFUA_1G17690)-RELATED"/>
    <property type="match status" value="1"/>
</dbReference>
<evidence type="ECO:0000256" key="6">
    <source>
        <dbReference type="ARBA" id="ARBA00019973"/>
    </source>
</evidence>
<dbReference type="GO" id="GO:0016491">
    <property type="term" value="F:oxidoreductase activity"/>
    <property type="evidence" value="ECO:0007669"/>
    <property type="project" value="UniProtKB-KW"/>
</dbReference>
<dbReference type="Gene3D" id="3.40.50.300">
    <property type="entry name" value="P-loop containing nucleotide triphosphate hydrolases"/>
    <property type="match status" value="1"/>
</dbReference>
<evidence type="ECO:0000256" key="2">
    <source>
        <dbReference type="ARBA" id="ARBA00005466"/>
    </source>
</evidence>
<keyword evidence="9" id="KW-0560">Oxidoreductase</keyword>
<dbReference type="InterPro" id="IPR011009">
    <property type="entry name" value="Kinase-like_dom_sf"/>
</dbReference>
<dbReference type="InterPro" id="IPR029063">
    <property type="entry name" value="SAM-dependent_MTases_sf"/>
</dbReference>
<dbReference type="Gene3D" id="1.10.1280.10">
    <property type="entry name" value="Di-copper center containing domain from catechol oxidase"/>
    <property type="match status" value="1"/>
</dbReference>
<dbReference type="SUPFAM" id="SSF56176">
    <property type="entry name" value="FAD-binding/transporter-associated domain-like"/>
    <property type="match status" value="1"/>
</dbReference>
<feature type="region of interest" description="Disordered" evidence="14">
    <location>
        <begin position="534"/>
        <end position="553"/>
    </location>
</feature>
<evidence type="ECO:0000256" key="7">
    <source>
        <dbReference type="ARBA" id="ARBA00022630"/>
    </source>
</evidence>
<keyword evidence="7" id="KW-0285">Flavoprotein</keyword>
<comment type="catalytic activity">
    <reaction evidence="13">
        <text>L-seryl-[protein] + ATP = O-phospho-L-seryl-[protein] + ADP + H(+)</text>
        <dbReference type="Rhea" id="RHEA:17989"/>
        <dbReference type="Rhea" id="RHEA-COMP:9863"/>
        <dbReference type="Rhea" id="RHEA-COMP:11604"/>
        <dbReference type="ChEBI" id="CHEBI:15378"/>
        <dbReference type="ChEBI" id="CHEBI:29999"/>
        <dbReference type="ChEBI" id="CHEBI:30616"/>
        <dbReference type="ChEBI" id="CHEBI:83421"/>
        <dbReference type="ChEBI" id="CHEBI:456216"/>
        <dbReference type="EC" id="2.7.11.1"/>
    </reaction>
</comment>
<proteinExistence type="inferred from homology"/>
<comment type="subunit">
    <text evidence="3">Component of the EKC/KEOPS complex composed of at least BUD32, CGI121, GON7, KAE1 and PCC1; the whole complex dimerizes.</text>
</comment>
<dbReference type="InterPro" id="IPR027417">
    <property type="entry name" value="P-loop_NTPase"/>
</dbReference>
<reference evidence="17" key="1">
    <citation type="submission" date="2021-05" db="EMBL/GenBank/DDBJ databases">
        <title>Comparative genomics of three Colletotrichum scovillei strains and genetic complementation revealed genes involved fungal growth and virulence on chili pepper.</title>
        <authorList>
            <person name="Hsieh D.-K."/>
            <person name="Chuang S.-C."/>
            <person name="Chen C.-Y."/>
            <person name="Chao Y.-T."/>
            <person name="Lu M.-Y.J."/>
            <person name="Lee M.-H."/>
            <person name="Shih M.-C."/>
        </authorList>
    </citation>
    <scope>NUCLEOTIDE SEQUENCE</scope>
    <source>
        <strain evidence="17">Coll-153</strain>
    </source>
</reference>
<dbReference type="EMBL" id="JAESDN010000015">
    <property type="protein sequence ID" value="KAG7041387.1"/>
    <property type="molecule type" value="Genomic_DNA"/>
</dbReference>
<gene>
    <name evidence="17" type="ORF">JMJ77_003493</name>
</gene>
<dbReference type="EC" id="2.7.11.1" evidence="4"/>
<evidence type="ECO:0000256" key="8">
    <source>
        <dbReference type="ARBA" id="ARBA00022827"/>
    </source>
</evidence>
<organism evidence="17 18">
    <name type="scientific">Colletotrichum scovillei</name>
    <dbReference type="NCBI Taxonomy" id="1209932"/>
    <lineage>
        <taxon>Eukaryota</taxon>
        <taxon>Fungi</taxon>
        <taxon>Dikarya</taxon>
        <taxon>Ascomycota</taxon>
        <taxon>Pezizomycotina</taxon>
        <taxon>Sordariomycetes</taxon>
        <taxon>Hypocreomycetidae</taxon>
        <taxon>Glomerellales</taxon>
        <taxon>Glomerellaceae</taxon>
        <taxon>Colletotrichum</taxon>
        <taxon>Colletotrichum acutatum species complex</taxon>
    </lineage>
</organism>
<dbReference type="GO" id="GO:0005737">
    <property type="term" value="C:cytoplasm"/>
    <property type="evidence" value="ECO:0007669"/>
    <property type="project" value="InterPro"/>
</dbReference>
<evidence type="ECO:0000256" key="3">
    <source>
        <dbReference type="ARBA" id="ARBA00011534"/>
    </source>
</evidence>
<dbReference type="GO" id="GO:0005524">
    <property type="term" value="F:ATP binding"/>
    <property type="evidence" value="ECO:0007669"/>
    <property type="project" value="InterPro"/>
</dbReference>
<dbReference type="PROSITE" id="PS50011">
    <property type="entry name" value="PROTEIN_KINASE_DOM"/>
    <property type="match status" value="1"/>
</dbReference>
<dbReference type="SUPFAM" id="SSF53271">
    <property type="entry name" value="PRTase-like"/>
    <property type="match status" value="1"/>
</dbReference>
<dbReference type="InterPro" id="IPR000719">
    <property type="entry name" value="Prot_kinase_dom"/>
</dbReference>
<keyword evidence="8" id="KW-0274">FAD</keyword>
<keyword evidence="17" id="KW-0808">Transferase</keyword>
<name>A0A9P7QRR4_9PEZI</name>
<dbReference type="Gene3D" id="3.40.50.150">
    <property type="entry name" value="Vaccinia Virus protein VP39"/>
    <property type="match status" value="1"/>
</dbReference>
<dbReference type="PROSITE" id="PS00109">
    <property type="entry name" value="PROTEIN_KINASE_TYR"/>
    <property type="match status" value="1"/>
</dbReference>
<evidence type="ECO:0000256" key="4">
    <source>
        <dbReference type="ARBA" id="ARBA00012513"/>
    </source>
</evidence>
<dbReference type="InterPro" id="IPR016166">
    <property type="entry name" value="FAD-bd_PCMH"/>
</dbReference>
<comment type="similarity">
    <text evidence="2">Belongs to the oxygen-dependent FAD-linked oxidoreductase family.</text>
</comment>
<dbReference type="Pfam" id="PF00264">
    <property type="entry name" value="Tyrosinase"/>
    <property type="match status" value="1"/>
</dbReference>
<evidence type="ECO:0000259" key="16">
    <source>
        <dbReference type="PROSITE" id="PS51387"/>
    </source>
</evidence>
<evidence type="ECO:0000256" key="13">
    <source>
        <dbReference type="ARBA" id="ARBA00048679"/>
    </source>
</evidence>
<evidence type="ECO:0000256" key="11">
    <source>
        <dbReference type="ARBA" id="ARBA00033194"/>
    </source>
</evidence>
<dbReference type="CDD" id="cd06223">
    <property type="entry name" value="PRTases_typeI"/>
    <property type="match status" value="1"/>
</dbReference>
<dbReference type="SUPFAM" id="SSF48056">
    <property type="entry name" value="Di-copper centre-containing domain"/>
    <property type="match status" value="1"/>
</dbReference>
<evidence type="ECO:0000256" key="14">
    <source>
        <dbReference type="SAM" id="MobiDB-lite"/>
    </source>
</evidence>
<dbReference type="SUPFAM" id="SSF56112">
    <property type="entry name" value="Protein kinase-like (PK-like)"/>
    <property type="match status" value="1"/>
</dbReference>
<feature type="domain" description="Protein kinase" evidence="15">
    <location>
        <begin position="1764"/>
        <end position="2058"/>
    </location>
</feature>
<dbReference type="Gene3D" id="1.10.510.10">
    <property type="entry name" value="Transferase(Phosphotransferase) domain 1"/>
    <property type="match status" value="1"/>
</dbReference>
<accession>A0A9P7QRR4</accession>
<dbReference type="GO" id="GO:0004674">
    <property type="term" value="F:protein serine/threonine kinase activity"/>
    <property type="evidence" value="ECO:0007669"/>
    <property type="project" value="UniProtKB-EC"/>
</dbReference>
<feature type="domain" description="FAD-binding PCMH-type" evidence="16">
    <location>
        <begin position="860"/>
        <end position="1043"/>
    </location>
</feature>
<evidence type="ECO:0000313" key="17">
    <source>
        <dbReference type="EMBL" id="KAG7041387.1"/>
    </source>
</evidence>
<evidence type="ECO:0000256" key="10">
    <source>
        <dbReference type="ARBA" id="ARBA00030980"/>
    </source>
</evidence>
<dbReference type="PROSITE" id="PS51387">
    <property type="entry name" value="FAD_PCMH"/>
    <property type="match status" value="1"/>
</dbReference>
<dbReference type="GO" id="GO:0004631">
    <property type="term" value="F:phosphomevalonate kinase activity"/>
    <property type="evidence" value="ECO:0007669"/>
    <property type="project" value="InterPro"/>
</dbReference>
<dbReference type="GO" id="GO:0071949">
    <property type="term" value="F:FAD binding"/>
    <property type="evidence" value="ECO:0007669"/>
    <property type="project" value="InterPro"/>
</dbReference>
<dbReference type="Gene3D" id="3.40.462.20">
    <property type="match status" value="1"/>
</dbReference>
<evidence type="ECO:0000256" key="9">
    <source>
        <dbReference type="ARBA" id="ARBA00023002"/>
    </source>
</evidence>
<dbReference type="InterPro" id="IPR002227">
    <property type="entry name" value="Tyrosinase_Cu-bd"/>
</dbReference>
<dbReference type="InterPro" id="IPR008266">
    <property type="entry name" value="Tyr_kinase_AS"/>
</dbReference>
<dbReference type="Proteomes" id="UP000699042">
    <property type="component" value="Unassembled WGS sequence"/>
</dbReference>
<dbReference type="SMART" id="SM00220">
    <property type="entry name" value="S_TKc"/>
    <property type="match status" value="1"/>
</dbReference>
<comment type="catalytic activity">
    <reaction evidence="12">
        <text>L-threonyl-[protein] + ATP = O-phospho-L-threonyl-[protein] + ADP + H(+)</text>
        <dbReference type="Rhea" id="RHEA:46608"/>
        <dbReference type="Rhea" id="RHEA-COMP:11060"/>
        <dbReference type="Rhea" id="RHEA-COMP:11605"/>
        <dbReference type="ChEBI" id="CHEBI:15378"/>
        <dbReference type="ChEBI" id="CHEBI:30013"/>
        <dbReference type="ChEBI" id="CHEBI:30616"/>
        <dbReference type="ChEBI" id="CHEBI:61977"/>
        <dbReference type="ChEBI" id="CHEBI:456216"/>
        <dbReference type="EC" id="2.7.11.1"/>
    </reaction>
</comment>
<dbReference type="InterPro" id="IPR036318">
    <property type="entry name" value="FAD-bd_PCMH-like_sf"/>
</dbReference>
<dbReference type="InterPro" id="IPR016169">
    <property type="entry name" value="FAD-bd_PCMH_sub2"/>
</dbReference>
<feature type="region of interest" description="Disordered" evidence="14">
    <location>
        <begin position="2031"/>
        <end position="2058"/>
    </location>
</feature>
<dbReference type="PANTHER" id="PTHR42973:SF25">
    <property type="entry name" value="PHOSPHOMEVALONATE KINASE"/>
    <property type="match status" value="1"/>
</dbReference>
<dbReference type="InterPro" id="IPR029057">
    <property type="entry name" value="PRTase-like"/>
</dbReference>
<evidence type="ECO:0000256" key="1">
    <source>
        <dbReference type="ARBA" id="ARBA00003747"/>
    </source>
</evidence>
<protein>
    <recommendedName>
        <fullName evidence="6">EKC/KEOPS complex subunit BUD32</fullName>
        <ecNumber evidence="4">2.7.11.1</ecNumber>
    </recommendedName>
    <alternativeName>
        <fullName evidence="10 11">Atypical Serine/threonine protein kinase BUD32</fullName>
    </alternativeName>
    <alternativeName>
        <fullName evidence="5">EKC/KEOPS complex subunit bud32</fullName>
    </alternativeName>
</protein>
<dbReference type="Pfam" id="PF04275">
    <property type="entry name" value="P-mevalo_kinase"/>
    <property type="match status" value="1"/>
</dbReference>
<evidence type="ECO:0000259" key="15">
    <source>
        <dbReference type="PROSITE" id="PS50011"/>
    </source>
</evidence>
<dbReference type="PROSITE" id="PS00498">
    <property type="entry name" value="TYROSINASE_2"/>
    <property type="match status" value="1"/>
</dbReference>
<evidence type="ECO:0000256" key="5">
    <source>
        <dbReference type="ARBA" id="ARBA00013948"/>
    </source>
</evidence>
<dbReference type="InterPro" id="IPR050416">
    <property type="entry name" value="FAD-linked_Oxidoreductase"/>
</dbReference>
<dbReference type="Pfam" id="PF01565">
    <property type="entry name" value="FAD_binding_4"/>
    <property type="match status" value="1"/>
</dbReference>
<dbReference type="InterPro" id="IPR000836">
    <property type="entry name" value="PRTase_dom"/>
</dbReference>
<dbReference type="GO" id="GO:0006695">
    <property type="term" value="P:cholesterol biosynthetic process"/>
    <property type="evidence" value="ECO:0007669"/>
    <property type="project" value="InterPro"/>
</dbReference>
<sequence length="2058" mass="229251">MTTFKSPVSMEDVQRTPNWEDDISSLIKAPYWVTKNPKVIGQRWINEMLYWGKWDLSNYDDVRKRALGIYRHLRSKSMPVTRNPDHYWPESALETFRMWANNGFPRDSDCQPTRSPVQVIPEPKDPPISFRVRKDIMSLSREELVVYQAKLDDILGARELGSKWQELGLLHAYWCLHYQEATFLWHRAYLRYVEELIDFPIPYWNGYAKEAACATSEFAGIPAMFLEQTYQHPGGETRPNPLRFAKALDGKSKDGPGNSSTVTRDPILTQGPTAAGWKEKIELFKIYHEQISHALQQSTYTTSESAQHFGKPWANIVDFSDKQPDEYYPFRFDFDGLFEQVHDNFHGWVGNDMADNTYTAFDPIFLSYHANMDRLAGVFMDANPENQFTSRFPLQPFINNGTSVSYDDTRRWHYTTIGDMAKDTRALGYMYGEPASPDFATIRTAEEKGIRSAVSSGGQAIVLPCGLPGKKKGSSDIDSLNSSGPKRLVPYVVFTEVGCTVSSYRIDIFTPRASSTCPDAMSNHGFIGQITRLGMGRGREDSGPPNKGRCRKPSATRVLPAESFQDQLSRGDKLSIIVTDLETGKEVEEGEYMQMSGAGFSFFEPGSRCTTYRDFILPQLCQLLNPILRSRLGISVLEIGPGPRSVLGDLPRDMKRKIKRYTAFEPNSLFASRLEAGLLSIEEAALPCLEMGPDIMKAPFDPENSLKALGDDKFDIIVFCHSMYGMTSKEDYICAALDLLEQTANSKVILFHRHGPLGLASLVPHQTSNFPTGLVRVADTDDSLDSFASFIAGFVPKSDKVLQEWRETCRTIGRRDIGDLVFAAPEVMMTFSRHSTGLPDLTSQLPVIAGDMHVKNREARLHCPASMIRPGHIHQVQECVRWALEHRTALTVVGGGHSGHCVWPQTVAIDMSAFNQVHVVTGEAGSLVMAGAGSMTGDIIRETMANGLTVPLGSRPSVGAGLWLQGGIGHLSRLHGLACDAIVGALVVSVNSAKILCIGRVPAQHRPIGAIRPENEEELLWAIKGAGTNFGIVLGVVFAAHPAPAFLVRNWVIPLRDGDEAQRKLAEFDRDIASQLPRHNSADAYLYWDTGELRLGVTMYEASTAGEVPRTPMPIPTPVATILGPEHSIKIVDSVRLFETEMYMSGMHGGHAGGKTSSFKRCLFLKDIGSAVLANALASAVRTRPSPLSYLHLLQGGGAIRDVPVSATAFGCRDWDFACVITGVWPREQDGSVAARVAVEWVYTVAETLLPLSTGAYGADLGPDPRDAALAAKAFGSNGPRLACLKCLADPRRVVAYTCPLPLRPLEPGLIIVVTGDSCAGKDYCAKIWGDFFNRCGITARIASISDTIKREFSAVAGVDLDRLLSDQEYKEKHRPGLTAFFHDRVRENPHLPVDNFLDVVYGAAGAGVLLITGMRDEAPVATLGHLVPNSRLIEVRISAGSGVKRLRRGFRNGIEDRDGSRKEDDERARRVMDYRPNLSFHNDIPGGDNARAFAEHRLLPFIHQDLKRLGDMVRIIPDFPSPGIDFRHILDIAQTPGGLALCTSLFESHFTGTWSNVNAIISCEAGGFIFASALALQVGLPLVPIREAGKLPPPVVSVAKSVSHISSGPNMLEGRRFEMDQDVIRTATHQAFTTFTSLHPNASPILTASRLDMVDSELQYWAPSGAIFPGGPSTWYILSNDQRRIIAVTMDGQQESEDLAVEILKKLIDTLPADVYAIKVSPEGSLISMSNDPEDDETSCVYYPPLEEVQRPEGIRTIIRSELKEIDRLGPDTDLVSYQQHPNDNEPKKVVFKYYFIFQFIHRVWNELNLWMRLPRHPNIVPFDRLVVDELKGRVVGFTSVYIPGGTLEDNQSRVVKLRWLEQLTNVVDVLNLKHGITHQDIAARNLLVDPSTDNLQLFDFNFSDRIGGPCYIENRNDVNGVVFTLYEIITRDDHFRHVPHEEQNPDGVQGLSTWPKHPEVQLDHPVSEYRSYLNRWVKKRREAKGNSVYTEAPEPIDWPPLQTPRREYTTVDKEGNKTVQLETNWSRLRRNERKEGNMTLGWQRPPRNKVLQDDKS</sequence>
<evidence type="ECO:0000313" key="18">
    <source>
        <dbReference type="Proteomes" id="UP000699042"/>
    </source>
</evidence>